<evidence type="ECO:0000256" key="3">
    <source>
        <dbReference type="ARBA" id="ARBA00012098"/>
    </source>
</evidence>
<protein>
    <recommendedName>
        <fullName evidence="4 5">dTDP-4-dehydrorhamnose 3,5-epimerase</fullName>
        <ecNumber evidence="3 5">5.1.3.13</ecNumber>
    </recommendedName>
    <alternativeName>
        <fullName evidence="5">Thymidine diphospho-4-keto-rhamnose 3,5-epimerase</fullName>
    </alternativeName>
</protein>
<comment type="subunit">
    <text evidence="5">Homodimer.</text>
</comment>
<comment type="similarity">
    <text evidence="5">Belongs to the dTDP-4-dehydrorhamnose 3,5-epimerase family.</text>
</comment>
<evidence type="ECO:0000313" key="8">
    <source>
        <dbReference type="Proteomes" id="UP000831921"/>
    </source>
</evidence>
<dbReference type="Pfam" id="PF00908">
    <property type="entry name" value="dTDP_sugar_isom"/>
    <property type="match status" value="1"/>
</dbReference>
<comment type="pathway">
    <text evidence="5">Carbohydrate biosynthesis; dTDP-L-rhamnose biosynthesis.</text>
</comment>
<name>A0ABY5MUC3_9SPHN</name>
<dbReference type="PANTHER" id="PTHR21047:SF2">
    <property type="entry name" value="THYMIDINE DIPHOSPHO-4-KETO-RHAMNOSE 3,5-EPIMERASE"/>
    <property type="match status" value="1"/>
</dbReference>
<comment type="catalytic activity">
    <reaction evidence="1 5">
        <text>dTDP-4-dehydro-6-deoxy-alpha-D-glucose = dTDP-4-dehydro-beta-L-rhamnose</text>
        <dbReference type="Rhea" id="RHEA:16969"/>
        <dbReference type="ChEBI" id="CHEBI:57649"/>
        <dbReference type="ChEBI" id="CHEBI:62830"/>
        <dbReference type="EC" id="5.1.3.13"/>
    </reaction>
</comment>
<dbReference type="InterPro" id="IPR011051">
    <property type="entry name" value="RmlC_Cupin_sf"/>
</dbReference>
<proteinExistence type="inferred from homology"/>
<dbReference type="InterPro" id="IPR000888">
    <property type="entry name" value="RmlC-like"/>
</dbReference>
<accession>A0ABY5MUC3</accession>
<dbReference type="EC" id="5.1.3.13" evidence="3 5"/>
<sequence length="188" mass="20625">MQITPLDPAGLLEIVPRKIGDERGYFSEIFRAEPFQEHAGKIDFVQDNQSLSVKAGTIRGIHFQTSPAAQGKLVRCLSGAVFDVAVDLRHDSPTFGRWASVVLTPELNNQLWVPVGFGHAFCTLLPDSVVAYRVTDYYNAGCDKGLAWNDPAVGIEWPEIADPQTLSGKDRAQPALTDLPPFFSIGDR</sequence>
<dbReference type="GO" id="GO:0008830">
    <property type="term" value="F:dTDP-4-dehydrorhamnose 3,5-epimerase activity"/>
    <property type="evidence" value="ECO:0007669"/>
    <property type="project" value="UniProtKB-EC"/>
</dbReference>
<evidence type="ECO:0000256" key="6">
    <source>
        <dbReference type="SAM" id="MobiDB-lite"/>
    </source>
</evidence>
<evidence type="ECO:0000256" key="2">
    <source>
        <dbReference type="ARBA" id="ARBA00001997"/>
    </source>
</evidence>
<dbReference type="CDD" id="cd00438">
    <property type="entry name" value="cupin_RmlC"/>
    <property type="match status" value="1"/>
</dbReference>
<evidence type="ECO:0000256" key="1">
    <source>
        <dbReference type="ARBA" id="ARBA00001298"/>
    </source>
</evidence>
<dbReference type="InterPro" id="IPR014710">
    <property type="entry name" value="RmlC-like_jellyroll"/>
</dbReference>
<dbReference type="RefSeq" id="WP_249503877.1">
    <property type="nucleotide sequence ID" value="NZ_CP097253.1"/>
</dbReference>
<keyword evidence="8" id="KW-1185">Reference proteome</keyword>
<gene>
    <name evidence="7" type="primary">rfbC</name>
    <name evidence="7" type="ORF">M1K48_00145</name>
</gene>
<dbReference type="NCBIfam" id="TIGR01221">
    <property type="entry name" value="rmlC"/>
    <property type="match status" value="1"/>
</dbReference>
<dbReference type="PANTHER" id="PTHR21047">
    <property type="entry name" value="DTDP-6-DEOXY-D-GLUCOSE-3,5 EPIMERASE"/>
    <property type="match status" value="1"/>
</dbReference>
<evidence type="ECO:0000313" key="7">
    <source>
        <dbReference type="EMBL" id="UUR08098.1"/>
    </source>
</evidence>
<dbReference type="Gene3D" id="2.60.120.10">
    <property type="entry name" value="Jelly Rolls"/>
    <property type="match status" value="1"/>
</dbReference>
<dbReference type="SUPFAM" id="SSF51182">
    <property type="entry name" value="RmlC-like cupins"/>
    <property type="match status" value="1"/>
</dbReference>
<reference evidence="7 8" key="1">
    <citation type="submission" date="2022-05" db="EMBL/GenBank/DDBJ databases">
        <title>S8-45 Sphingomonas ultraviolaceadurans.</title>
        <authorList>
            <person name="Liu Y."/>
        </authorList>
    </citation>
    <scope>NUCLEOTIDE SEQUENCE [LARGE SCALE GENOMIC DNA]</scope>
    <source>
        <strain evidence="7 8">S8-45</strain>
    </source>
</reference>
<evidence type="ECO:0000256" key="4">
    <source>
        <dbReference type="ARBA" id="ARBA00019595"/>
    </source>
</evidence>
<dbReference type="EMBL" id="CP097253">
    <property type="protein sequence ID" value="UUR08098.1"/>
    <property type="molecule type" value="Genomic_DNA"/>
</dbReference>
<comment type="function">
    <text evidence="2 5">Catalyzes the epimerization of the C3' and C5'positions of dTDP-6-deoxy-D-xylo-4-hexulose, forming dTDP-6-deoxy-L-lyxo-4-hexulose.</text>
</comment>
<feature type="region of interest" description="Disordered" evidence="6">
    <location>
        <begin position="166"/>
        <end position="188"/>
    </location>
</feature>
<dbReference type="Proteomes" id="UP000831921">
    <property type="component" value="Chromosome"/>
</dbReference>
<evidence type="ECO:0000256" key="5">
    <source>
        <dbReference type="RuleBase" id="RU364069"/>
    </source>
</evidence>
<organism evidence="7 8">
    <name type="scientific">Sphingomonas glaciei</name>
    <dbReference type="NCBI Taxonomy" id="2938948"/>
    <lineage>
        <taxon>Bacteria</taxon>
        <taxon>Pseudomonadati</taxon>
        <taxon>Pseudomonadota</taxon>
        <taxon>Alphaproteobacteria</taxon>
        <taxon>Sphingomonadales</taxon>
        <taxon>Sphingomonadaceae</taxon>
        <taxon>Sphingomonas</taxon>
    </lineage>
</organism>
<keyword evidence="5 7" id="KW-0413">Isomerase</keyword>